<gene>
    <name evidence="3" type="ORF">XpruCFBP8353_08585</name>
    <name evidence="4" type="ORF">XpruCFBP8354_08585</name>
</gene>
<comment type="caution">
    <text evidence="3">The sequence shown here is derived from an EMBL/GenBank/DDBJ whole genome shotgun (WGS) entry which is preliminary data.</text>
</comment>
<keyword evidence="6" id="KW-1185">Reference proteome</keyword>
<dbReference type="OrthoDB" id="6001572at2"/>
<dbReference type="Pfam" id="PF20410">
    <property type="entry name" value="X-Tfes_XVIPCD"/>
    <property type="match status" value="1"/>
</dbReference>
<dbReference type="Proteomes" id="UP000233748">
    <property type="component" value="Unassembled WGS sequence"/>
</dbReference>
<evidence type="ECO:0000313" key="6">
    <source>
        <dbReference type="Proteomes" id="UP000233748"/>
    </source>
</evidence>
<dbReference type="RefSeq" id="WP_101362844.1">
    <property type="nucleotide sequence ID" value="NZ_PHKV01000002.1"/>
</dbReference>
<dbReference type="EMBL" id="PHKW01000002">
    <property type="protein sequence ID" value="PKV17557.1"/>
    <property type="molecule type" value="Genomic_DNA"/>
</dbReference>
<evidence type="ECO:0000259" key="2">
    <source>
        <dbReference type="Pfam" id="PF20410"/>
    </source>
</evidence>
<evidence type="ECO:0000313" key="3">
    <source>
        <dbReference type="EMBL" id="PKV13279.1"/>
    </source>
</evidence>
<evidence type="ECO:0000256" key="1">
    <source>
        <dbReference type="SAM" id="MobiDB-lite"/>
    </source>
</evidence>
<proteinExistence type="predicted"/>
<protein>
    <recommendedName>
        <fullName evidence="2">X-Tfes XVIPCD domain-containing protein</fullName>
    </recommendedName>
</protein>
<sequence length="395" mass="42827">MDEQKKAMILVGASEVAGDRRHLYLLFQKSDGSQTVVRGGPDTRAEGNDLANFAESTVLGWEKFGHIRVEAAPYIAPYEIGYRLKQDGNYEPVLLNQLDPSEPALARDAKGNIVKAAVTAPDWPAPGERHERIVAWSGSDQELSTKLESALKAGDQINQAQLEYSPLYNNSNGVVSNLLKASGVQPVLPKNAQGETVNAPDFGEDLYQDVGAASVRSGYRFDGKQWFDADDRRIVPPTSGQPLVPQDPAAPSRGSSDGFKLSAQAPSPSDPMFAQIQDGVHRIDHSLNRVPDAASDRMTWSLYALAKEQGLEGVDNVVLGQAGTRAAAGEYVFLVQGDPSTSVYHREQMRTADAVESSVEQSQARVQSAEQTRALAMTAEAQEQNQKQDAPRLQV</sequence>
<name>A0A2N3RL98_9XANT</name>
<evidence type="ECO:0000313" key="4">
    <source>
        <dbReference type="EMBL" id="PKV17557.1"/>
    </source>
</evidence>
<dbReference type="Proteomes" id="UP000233720">
    <property type="component" value="Unassembled WGS sequence"/>
</dbReference>
<reference evidence="5 6" key="1">
    <citation type="submission" date="2017-11" db="EMBL/GenBank/DDBJ databases">
        <title>Xanthomonas prunicola sp. nov., a novel pathogen that affects nectarine (Prunus persica var. nectarine) trees.</title>
        <authorList>
            <person name="Lopez M."/>
            <person name="Lopez-Soriano P."/>
            <person name="Garita-Cambronero J."/>
            <person name="Beltran C."/>
            <person name="Taghouti G."/>
            <person name="Portier P."/>
            <person name="Cubero J."/>
            <person name="Fischer-Le Saux M."/>
            <person name="Marco-Noales E."/>
        </authorList>
    </citation>
    <scope>NUCLEOTIDE SEQUENCE [LARGE SCALE GENOMIC DNA]</scope>
    <source>
        <strain evidence="3 5">CFBP8353</strain>
        <strain evidence="4 6">CFBP8354</strain>
    </source>
</reference>
<dbReference type="AlphaFoldDB" id="A0A2N3RL98"/>
<dbReference type="EMBL" id="PHKV01000002">
    <property type="protein sequence ID" value="PKV13279.1"/>
    <property type="molecule type" value="Genomic_DNA"/>
</dbReference>
<evidence type="ECO:0000313" key="5">
    <source>
        <dbReference type="Proteomes" id="UP000233720"/>
    </source>
</evidence>
<feature type="region of interest" description="Disordered" evidence="1">
    <location>
        <begin position="230"/>
        <end position="268"/>
    </location>
</feature>
<feature type="domain" description="X-Tfes XVIPCD" evidence="2">
    <location>
        <begin position="268"/>
        <end position="367"/>
    </location>
</feature>
<accession>A0A2N3RL98</accession>
<dbReference type="InterPro" id="IPR046519">
    <property type="entry name" value="X-Tfes_XVIPCD"/>
</dbReference>
<organism evidence="3 5">
    <name type="scientific">Xanthomonas prunicola</name>
    <dbReference type="NCBI Taxonomy" id="2053930"/>
    <lineage>
        <taxon>Bacteria</taxon>
        <taxon>Pseudomonadati</taxon>
        <taxon>Pseudomonadota</taxon>
        <taxon>Gammaproteobacteria</taxon>
        <taxon>Lysobacterales</taxon>
        <taxon>Lysobacteraceae</taxon>
        <taxon>Xanthomonas</taxon>
    </lineage>
</organism>